<evidence type="ECO:0000256" key="3">
    <source>
        <dbReference type="ARBA" id="ARBA00022475"/>
    </source>
</evidence>
<protein>
    <submittedName>
        <fullName evidence="10">Type II secretion system F family protein</fullName>
    </submittedName>
</protein>
<dbReference type="GO" id="GO:0005886">
    <property type="term" value="C:plasma membrane"/>
    <property type="evidence" value="ECO:0007669"/>
    <property type="project" value="UniProtKB-SubCell"/>
</dbReference>
<keyword evidence="3" id="KW-1003">Cell membrane</keyword>
<keyword evidence="7 8" id="KW-0472">Membrane</keyword>
<sequence>MKQFRYSARTQAGEVIKGKLEAKSKVDVIEALQQKGMIVVSVNEDVTIGLQKLNEINIGGVPMKDKVVFMRQLSTMISAGLPLSQALEILEAQATNPLFKKILSSVSDEVQGGMGLAKSFRKYEDVFDEITINLIDAGEESGHLEEILLKLANELENQKKLNEKIKGAFTYPAVISVVVVVVVAIMMFYLVPAMEEIYSEFDAELPFVTRLLIDISNFVRSYWWLIAMIGATVIILLKYYIDSPNGKRRFHLFLLKFPVFGTLATKMQLTQFNRVLGLLLSSGLSIVESLRLTASALSNVHFRQAVLVTKNEVEKGVPMATPIARSEFFPLIVSQMIAVGEESGEIDMILTKLAQYYTDEVEVMTANLTTLLEPIILIVVGIIIGFIALAVYMPMFSLVEVIG</sequence>
<dbReference type="PANTHER" id="PTHR30012:SF0">
    <property type="entry name" value="TYPE II SECRETION SYSTEM PROTEIN F-RELATED"/>
    <property type="match status" value="1"/>
</dbReference>
<name>A0A955KXF5_9BACT</name>
<reference evidence="10" key="2">
    <citation type="journal article" date="2021" name="Microbiome">
        <title>Successional dynamics and alternative stable states in a saline activated sludge microbial community over 9 years.</title>
        <authorList>
            <person name="Wang Y."/>
            <person name="Ye J."/>
            <person name="Ju F."/>
            <person name="Liu L."/>
            <person name="Boyd J.A."/>
            <person name="Deng Y."/>
            <person name="Parks D.H."/>
            <person name="Jiang X."/>
            <person name="Yin X."/>
            <person name="Woodcroft B.J."/>
            <person name="Tyson G.W."/>
            <person name="Hugenholtz P."/>
            <person name="Polz M.F."/>
            <person name="Zhang T."/>
        </authorList>
    </citation>
    <scope>NUCLEOTIDE SEQUENCE</scope>
    <source>
        <strain evidence="10">HKST-UBA17</strain>
    </source>
</reference>
<keyword evidence="5 8" id="KW-0812">Transmembrane</keyword>
<dbReference type="InterPro" id="IPR042094">
    <property type="entry name" value="T2SS_GspF_sf"/>
</dbReference>
<dbReference type="InterPro" id="IPR003004">
    <property type="entry name" value="GspF/PilC"/>
</dbReference>
<organism evidence="10 11">
    <name type="scientific">Candidatus Dojkabacteria bacterium</name>
    <dbReference type="NCBI Taxonomy" id="2099670"/>
    <lineage>
        <taxon>Bacteria</taxon>
        <taxon>Candidatus Dojkabacteria</taxon>
    </lineage>
</organism>
<evidence type="ECO:0000313" key="10">
    <source>
        <dbReference type="EMBL" id="MCA9377013.1"/>
    </source>
</evidence>
<dbReference type="Pfam" id="PF00482">
    <property type="entry name" value="T2SSF"/>
    <property type="match status" value="2"/>
</dbReference>
<evidence type="ECO:0000256" key="1">
    <source>
        <dbReference type="ARBA" id="ARBA00004429"/>
    </source>
</evidence>
<gene>
    <name evidence="10" type="ORF">KC685_03780</name>
</gene>
<comment type="similarity">
    <text evidence="2">Belongs to the GSP F family.</text>
</comment>
<reference evidence="10" key="1">
    <citation type="submission" date="2020-04" db="EMBL/GenBank/DDBJ databases">
        <authorList>
            <person name="Zhang T."/>
        </authorList>
    </citation>
    <scope>NUCLEOTIDE SEQUENCE</scope>
    <source>
        <strain evidence="10">HKST-UBA17</strain>
    </source>
</reference>
<dbReference type="InterPro" id="IPR018076">
    <property type="entry name" value="T2SS_GspF_dom"/>
</dbReference>
<dbReference type="Gene3D" id="1.20.81.30">
    <property type="entry name" value="Type II secretion system (T2SS), domain F"/>
    <property type="match status" value="2"/>
</dbReference>
<evidence type="ECO:0000256" key="8">
    <source>
        <dbReference type="SAM" id="Phobius"/>
    </source>
</evidence>
<dbReference type="Proteomes" id="UP000741282">
    <property type="component" value="Unassembled WGS sequence"/>
</dbReference>
<evidence type="ECO:0000256" key="7">
    <source>
        <dbReference type="ARBA" id="ARBA00023136"/>
    </source>
</evidence>
<evidence type="ECO:0000256" key="2">
    <source>
        <dbReference type="ARBA" id="ARBA00005745"/>
    </source>
</evidence>
<evidence type="ECO:0000313" key="11">
    <source>
        <dbReference type="Proteomes" id="UP000741282"/>
    </source>
</evidence>
<evidence type="ECO:0000256" key="4">
    <source>
        <dbReference type="ARBA" id="ARBA00022519"/>
    </source>
</evidence>
<evidence type="ECO:0000256" key="5">
    <source>
        <dbReference type="ARBA" id="ARBA00022692"/>
    </source>
</evidence>
<comment type="caution">
    <text evidence="10">The sequence shown here is derived from an EMBL/GenBank/DDBJ whole genome shotgun (WGS) entry which is preliminary data.</text>
</comment>
<evidence type="ECO:0000256" key="6">
    <source>
        <dbReference type="ARBA" id="ARBA00022989"/>
    </source>
</evidence>
<feature type="transmembrane region" description="Helical" evidence="8">
    <location>
        <begin position="374"/>
        <end position="393"/>
    </location>
</feature>
<evidence type="ECO:0000259" key="9">
    <source>
        <dbReference type="Pfam" id="PF00482"/>
    </source>
</evidence>
<comment type="subcellular location">
    <subcellularLocation>
        <location evidence="1">Cell inner membrane</location>
        <topology evidence="1">Multi-pass membrane protein</topology>
    </subcellularLocation>
</comment>
<feature type="transmembrane region" description="Helical" evidence="8">
    <location>
        <begin position="222"/>
        <end position="241"/>
    </location>
</feature>
<feature type="domain" description="Type II secretion system protein GspF" evidence="9">
    <location>
        <begin position="69"/>
        <end position="192"/>
    </location>
</feature>
<dbReference type="PRINTS" id="PR00812">
    <property type="entry name" value="BCTERIALGSPF"/>
</dbReference>
<accession>A0A955KXF5</accession>
<feature type="transmembrane region" description="Helical" evidence="8">
    <location>
        <begin position="168"/>
        <end position="191"/>
    </location>
</feature>
<feature type="domain" description="Type II secretion system protein GspF" evidence="9">
    <location>
        <begin position="274"/>
        <end position="394"/>
    </location>
</feature>
<keyword evidence="6 8" id="KW-1133">Transmembrane helix</keyword>
<dbReference type="AlphaFoldDB" id="A0A955KXF5"/>
<dbReference type="FunFam" id="1.20.81.30:FF:000001">
    <property type="entry name" value="Type II secretion system protein F"/>
    <property type="match status" value="2"/>
</dbReference>
<dbReference type="EMBL" id="JAGQLN010000014">
    <property type="protein sequence ID" value="MCA9377013.1"/>
    <property type="molecule type" value="Genomic_DNA"/>
</dbReference>
<keyword evidence="4" id="KW-0997">Cell inner membrane</keyword>
<dbReference type="PANTHER" id="PTHR30012">
    <property type="entry name" value="GENERAL SECRETION PATHWAY PROTEIN"/>
    <property type="match status" value="1"/>
</dbReference>
<proteinExistence type="inferred from homology"/>